<dbReference type="PANTHER" id="PTHR33207">
    <property type="entry name" value="F-BOX DOMAIN CONTAINING PROTEIN-RELATED"/>
    <property type="match status" value="1"/>
</dbReference>
<evidence type="ECO:0000313" key="4">
    <source>
        <dbReference type="Proteomes" id="UP000019116"/>
    </source>
</evidence>
<feature type="region of interest" description="Disordered" evidence="1">
    <location>
        <begin position="1"/>
        <end position="20"/>
    </location>
</feature>
<dbReference type="EnsemblPlants" id="TraesCS5A02G183700.1">
    <property type="protein sequence ID" value="TraesCS5A02G183700.1.cds1"/>
    <property type="gene ID" value="TraesCS5A02G183700"/>
</dbReference>
<dbReference type="Gramene" id="TraesCS5A02G183700.1">
    <property type="protein sequence ID" value="TraesCS5A02G183700.1.cds1"/>
    <property type="gene ID" value="TraesCS5A02G183700"/>
</dbReference>
<evidence type="ECO:0000256" key="1">
    <source>
        <dbReference type="SAM" id="MobiDB-lite"/>
    </source>
</evidence>
<dbReference type="InterPro" id="IPR001810">
    <property type="entry name" value="F-box_dom"/>
</dbReference>
<feature type="domain" description="F-box" evidence="2">
    <location>
        <begin position="18"/>
        <end position="65"/>
    </location>
</feature>
<dbReference type="Pfam" id="PF12937">
    <property type="entry name" value="F-box-like"/>
    <property type="match status" value="1"/>
</dbReference>
<feature type="compositionally biased region" description="Basic residues" evidence="1">
    <location>
        <begin position="1"/>
        <end position="12"/>
    </location>
</feature>
<name>A0A3B6KFZ4_WHEAT</name>
<dbReference type="SMART" id="SM00256">
    <property type="entry name" value="FBOX"/>
    <property type="match status" value="1"/>
</dbReference>
<dbReference type="OMA" id="HVADTAF"/>
<evidence type="ECO:0000313" key="3">
    <source>
        <dbReference type="EnsemblPlants" id="TraesCS5A02G183700.1.cds1"/>
    </source>
</evidence>
<reference evidence="3" key="2">
    <citation type="submission" date="2018-10" db="UniProtKB">
        <authorList>
            <consortium name="EnsemblPlants"/>
        </authorList>
    </citation>
    <scope>IDENTIFICATION</scope>
</reference>
<dbReference type="Gene3D" id="1.20.1280.50">
    <property type="match status" value="1"/>
</dbReference>
<dbReference type="Proteomes" id="UP000019116">
    <property type="component" value="Chromosome 5A"/>
</dbReference>
<organism evidence="3">
    <name type="scientific">Triticum aestivum</name>
    <name type="common">Wheat</name>
    <dbReference type="NCBI Taxonomy" id="4565"/>
    <lineage>
        <taxon>Eukaryota</taxon>
        <taxon>Viridiplantae</taxon>
        <taxon>Streptophyta</taxon>
        <taxon>Embryophyta</taxon>
        <taxon>Tracheophyta</taxon>
        <taxon>Spermatophyta</taxon>
        <taxon>Magnoliopsida</taxon>
        <taxon>Liliopsida</taxon>
        <taxon>Poales</taxon>
        <taxon>Poaceae</taxon>
        <taxon>BOP clade</taxon>
        <taxon>Pooideae</taxon>
        <taxon>Triticodae</taxon>
        <taxon>Triticeae</taxon>
        <taxon>Triticinae</taxon>
        <taxon>Triticum</taxon>
    </lineage>
</organism>
<dbReference type="SUPFAM" id="SSF81383">
    <property type="entry name" value="F-box domain"/>
    <property type="match status" value="1"/>
</dbReference>
<reference evidence="3" key="1">
    <citation type="submission" date="2018-08" db="EMBL/GenBank/DDBJ databases">
        <authorList>
            <person name="Rossello M."/>
        </authorList>
    </citation>
    <scope>NUCLEOTIDE SEQUENCE [LARGE SCALE GENOMIC DNA]</scope>
    <source>
        <strain evidence="3">cv. Chinese Spring</strain>
    </source>
</reference>
<sequence>MGVRSRRRRKNGRRDASPAATHRLPDELIELVFLRLPSSLQLVRAACTCKQWRRVVADGGFLRRFCSLHPHAPVVGRYRVEDRTYAFPRPPGCNPVFFPSSPSPPADALDARHFSLDFLTDGAGADWELADSRNFHC</sequence>
<dbReference type="Gramene" id="TraesCS5A03G0486200.1">
    <property type="protein sequence ID" value="TraesCS5A03G0486200.1.CDS1"/>
    <property type="gene ID" value="TraesCS5A03G0486200"/>
</dbReference>
<dbReference type="OrthoDB" id="696546at2759"/>
<dbReference type="AlphaFoldDB" id="A0A3B6KFZ4"/>
<dbReference type="InterPro" id="IPR036047">
    <property type="entry name" value="F-box-like_dom_sf"/>
</dbReference>
<dbReference type="Gramene" id="TraesNOR5A03G02680810.1">
    <property type="protein sequence ID" value="TraesNOR5A03G02680810.1.CDS1"/>
    <property type="gene ID" value="TraesNOR5A03G02680810"/>
</dbReference>
<accession>A0A3B6KFZ4</accession>
<dbReference type="PROSITE" id="PS50181">
    <property type="entry name" value="FBOX"/>
    <property type="match status" value="1"/>
</dbReference>
<proteinExistence type="predicted"/>
<keyword evidence="4" id="KW-1185">Reference proteome</keyword>
<evidence type="ECO:0000259" key="2">
    <source>
        <dbReference type="PROSITE" id="PS50181"/>
    </source>
</evidence>
<protein>
    <recommendedName>
        <fullName evidence="2">F-box domain-containing protein</fullName>
    </recommendedName>
</protein>